<dbReference type="RefSeq" id="WP_005490468.1">
    <property type="nucleotide sequence ID" value="NZ_CAUI01000023.1"/>
</dbReference>
<gene>
    <name evidence="2" type="ORF">HSACCH_02617</name>
</gene>
<feature type="transmembrane region" description="Helical" evidence="1">
    <location>
        <begin position="12"/>
        <end position="33"/>
    </location>
</feature>
<organism evidence="2 3">
    <name type="scientific">Halanaerobium saccharolyticum subsp. saccharolyticum DSM 6643</name>
    <dbReference type="NCBI Taxonomy" id="1293054"/>
    <lineage>
        <taxon>Bacteria</taxon>
        <taxon>Bacillati</taxon>
        <taxon>Bacillota</taxon>
        <taxon>Clostridia</taxon>
        <taxon>Halanaerobiales</taxon>
        <taxon>Halanaerobiaceae</taxon>
        <taxon>Halanaerobium</taxon>
    </lineage>
</organism>
<evidence type="ECO:0000313" key="3">
    <source>
        <dbReference type="Proteomes" id="UP000012063"/>
    </source>
</evidence>
<comment type="caution">
    <text evidence="2">The sequence shown here is derived from an EMBL/GenBank/DDBJ whole genome shotgun (WGS) entry which is preliminary data.</text>
</comment>
<dbReference type="Proteomes" id="UP000012063">
    <property type="component" value="Unassembled WGS sequence"/>
</dbReference>
<proteinExistence type="predicted"/>
<dbReference type="InParanoid" id="M5E4Z1"/>
<keyword evidence="1" id="KW-0812">Transmembrane</keyword>
<keyword evidence="1" id="KW-1133">Transmembrane helix</keyword>
<feature type="transmembrane region" description="Helical" evidence="1">
    <location>
        <begin position="39"/>
        <end position="57"/>
    </location>
</feature>
<feature type="transmembrane region" description="Helical" evidence="1">
    <location>
        <begin position="77"/>
        <end position="100"/>
    </location>
</feature>
<dbReference type="AlphaFoldDB" id="M5E4Z1"/>
<keyword evidence="3" id="KW-1185">Reference proteome</keyword>
<evidence type="ECO:0000256" key="1">
    <source>
        <dbReference type="SAM" id="Phobius"/>
    </source>
</evidence>
<accession>M5E4Z1</accession>
<reference evidence="3" key="1">
    <citation type="journal article" date="2013" name="Genome Announc.">
        <title>Genome Sequence of Halanaerobium saccharolyticum subsp. saccharolyticum Strain DSM 6643T, a Halophilic Hydrogen-Producing Bacterium.</title>
        <authorList>
            <person name="Kivisto A."/>
            <person name="Larjo A."/>
            <person name="Ciranna A."/>
            <person name="Santala V."/>
            <person name="Roos C."/>
            <person name="Karp M."/>
        </authorList>
    </citation>
    <scope>NUCLEOTIDE SEQUENCE [LARGE SCALE GENOMIC DNA]</scope>
    <source>
        <strain evidence="3">DSM 6643</strain>
    </source>
</reference>
<dbReference type="OrthoDB" id="2112105at2"/>
<name>M5E4Z1_9FIRM</name>
<dbReference type="EMBL" id="CAUI01000023">
    <property type="protein sequence ID" value="CCU81152.1"/>
    <property type="molecule type" value="Genomic_DNA"/>
</dbReference>
<keyword evidence="1" id="KW-0472">Membrane</keyword>
<protein>
    <submittedName>
        <fullName evidence="2">Uncharacterized protein</fullName>
    </submittedName>
</protein>
<sequence>MLYNQDLYYLNLGRKATLISIIGFVIGIIFAFSLSLSKIAILFTALIFSYIALSSFWGAHNLAKWFKKYRYRMPQYLWYFLNIFVYLAGIIIGLIGYGFIEHFLLVLAIDQQKENIGLISAQIILIPYFGSKYAEKINYHS</sequence>
<evidence type="ECO:0000313" key="2">
    <source>
        <dbReference type="EMBL" id="CCU81152.1"/>
    </source>
</evidence>